<dbReference type="PANTHER" id="PTHR31683:SF130">
    <property type="entry name" value="PECTATE LYASE 1-RELATED"/>
    <property type="match status" value="1"/>
</dbReference>
<dbReference type="Pfam" id="PF00544">
    <property type="entry name" value="Pectate_lyase_4"/>
    <property type="match status" value="1"/>
</dbReference>
<accession>A0A438HVM9</accession>
<dbReference type="UniPathway" id="UPA00545">
    <property type="reaction ID" value="UER00824"/>
</dbReference>
<comment type="similarity">
    <text evidence="3 9">Belongs to the polysaccharide lyase 1 family.</text>
</comment>
<dbReference type="Gene3D" id="2.160.20.10">
    <property type="entry name" value="Single-stranded right-handed beta-helix, Pectin lyase-like"/>
    <property type="match status" value="1"/>
</dbReference>
<feature type="domain" description="Pectate lyase" evidence="10">
    <location>
        <begin position="72"/>
        <end position="258"/>
    </location>
</feature>
<dbReference type="PANTHER" id="PTHR31683">
    <property type="entry name" value="PECTATE LYASE 18-RELATED"/>
    <property type="match status" value="1"/>
</dbReference>
<dbReference type="Proteomes" id="UP000288805">
    <property type="component" value="Unassembled WGS sequence"/>
</dbReference>
<dbReference type="InterPro" id="IPR011050">
    <property type="entry name" value="Pectin_lyase_fold/virulence"/>
</dbReference>
<name>A0A438HVM9_VITVI</name>
<evidence type="ECO:0000259" key="10">
    <source>
        <dbReference type="SMART" id="SM00656"/>
    </source>
</evidence>
<reference evidence="11 12" key="1">
    <citation type="journal article" date="2018" name="PLoS Genet.">
        <title>Population sequencing reveals clonal diversity and ancestral inbreeding in the grapevine cultivar Chardonnay.</title>
        <authorList>
            <person name="Roach M.J."/>
            <person name="Johnson D.L."/>
            <person name="Bohlmann J."/>
            <person name="van Vuuren H.J."/>
            <person name="Jones S.J."/>
            <person name="Pretorius I.S."/>
            <person name="Schmidt S.A."/>
            <person name="Borneman A.R."/>
        </authorList>
    </citation>
    <scope>NUCLEOTIDE SEQUENCE [LARGE SCALE GENOMIC DNA]</scope>
    <source>
        <strain evidence="12">cv. Chardonnay</strain>
        <tissue evidence="11">Leaf</tissue>
    </source>
</reference>
<evidence type="ECO:0000256" key="8">
    <source>
        <dbReference type="ARBA" id="ARBA00023239"/>
    </source>
</evidence>
<keyword evidence="8 9" id="KW-0456">Lyase</keyword>
<dbReference type="InterPro" id="IPR002022">
    <property type="entry name" value="Pec_lyase"/>
</dbReference>
<evidence type="ECO:0000256" key="2">
    <source>
        <dbReference type="ARBA" id="ARBA00005220"/>
    </source>
</evidence>
<evidence type="ECO:0000256" key="7">
    <source>
        <dbReference type="ARBA" id="ARBA00022837"/>
    </source>
</evidence>
<sequence length="342" mass="37183">MTAGDVTTIGKKNRKRLADCGIGFGRNAIGGRDGRFYVVTDPGDDDPVNPKPGTLRHAVIQDAPLWIVFKRDMVITLKQELIMNSFKTIDGRGVNVHIANGACITVQFVTNVIIHGLHIHDCKPTGNAMVRSSPSHFGWRTMADGDAISIFGSSHIWVDHNSLSSCADGLVDAVMGSTAITISNNHFAHHNEVMLLGHSDSYERDKQMQVTIAYNHFGEGLIQRMPRCRHGYFHVVNNDYTHWEMYAIGGSASPPSTARATDILHQSILLQKRVDTPSGQWKGWNWRSEGDLLLNGAYFTPICAGASASYARASSLGAKSSSMVGSITSNAGALSCRRGSQC</sequence>
<evidence type="ECO:0000256" key="3">
    <source>
        <dbReference type="ARBA" id="ARBA00010980"/>
    </source>
</evidence>
<dbReference type="InterPro" id="IPR045032">
    <property type="entry name" value="PEL"/>
</dbReference>
<dbReference type="EC" id="4.2.2.2" evidence="4 9"/>
<dbReference type="InterPro" id="IPR012334">
    <property type="entry name" value="Pectin_lyas_fold"/>
</dbReference>
<dbReference type="PRINTS" id="PR00807">
    <property type="entry name" value="AMBALLERGEN"/>
</dbReference>
<dbReference type="AlphaFoldDB" id="A0A438HVM9"/>
<keyword evidence="5 9" id="KW-0479">Metal-binding</keyword>
<dbReference type="InterPro" id="IPR018082">
    <property type="entry name" value="AmbAllergen"/>
</dbReference>
<dbReference type="SUPFAM" id="SSF51126">
    <property type="entry name" value="Pectin lyase-like"/>
    <property type="match status" value="1"/>
</dbReference>
<evidence type="ECO:0000256" key="4">
    <source>
        <dbReference type="ARBA" id="ARBA00012272"/>
    </source>
</evidence>
<dbReference type="SMART" id="SM00656">
    <property type="entry name" value="Amb_all"/>
    <property type="match status" value="1"/>
</dbReference>
<comment type="cofactor">
    <cofactor evidence="9">
        <name>Ca(2+)</name>
        <dbReference type="ChEBI" id="CHEBI:29108"/>
    </cofactor>
    <text evidence="9">Binds 1 Ca(2+) ion. Required for its activity.</text>
</comment>
<comment type="caution">
    <text evidence="11">The sequence shown here is derived from an EMBL/GenBank/DDBJ whole genome shotgun (WGS) entry which is preliminary data.</text>
</comment>
<evidence type="ECO:0000313" key="12">
    <source>
        <dbReference type="Proteomes" id="UP000288805"/>
    </source>
</evidence>
<evidence type="ECO:0000256" key="5">
    <source>
        <dbReference type="ARBA" id="ARBA00022723"/>
    </source>
</evidence>
<dbReference type="EMBL" id="QGNW01000173">
    <property type="protein sequence ID" value="RVW88450.1"/>
    <property type="molecule type" value="Genomic_DNA"/>
</dbReference>
<evidence type="ECO:0000256" key="6">
    <source>
        <dbReference type="ARBA" id="ARBA00022729"/>
    </source>
</evidence>
<dbReference type="GO" id="GO:0030570">
    <property type="term" value="F:pectate lyase activity"/>
    <property type="evidence" value="ECO:0007669"/>
    <property type="project" value="UniProtKB-EC"/>
</dbReference>
<comment type="pathway">
    <text evidence="2 9">Glycan metabolism; pectin degradation; 2-dehydro-3-deoxy-D-gluconate from pectin: step 2/5.</text>
</comment>
<dbReference type="GO" id="GO:0046872">
    <property type="term" value="F:metal ion binding"/>
    <property type="evidence" value="ECO:0007669"/>
    <property type="project" value="UniProtKB-KW"/>
</dbReference>
<dbReference type="GO" id="GO:0045490">
    <property type="term" value="P:pectin catabolic process"/>
    <property type="evidence" value="ECO:0007669"/>
    <property type="project" value="UniProtKB-UniPathway"/>
</dbReference>
<evidence type="ECO:0000256" key="1">
    <source>
        <dbReference type="ARBA" id="ARBA00000695"/>
    </source>
</evidence>
<organism evidence="11 12">
    <name type="scientific">Vitis vinifera</name>
    <name type="common">Grape</name>
    <dbReference type="NCBI Taxonomy" id="29760"/>
    <lineage>
        <taxon>Eukaryota</taxon>
        <taxon>Viridiplantae</taxon>
        <taxon>Streptophyta</taxon>
        <taxon>Embryophyta</taxon>
        <taxon>Tracheophyta</taxon>
        <taxon>Spermatophyta</taxon>
        <taxon>Magnoliopsida</taxon>
        <taxon>eudicotyledons</taxon>
        <taxon>Gunneridae</taxon>
        <taxon>Pentapetalae</taxon>
        <taxon>rosids</taxon>
        <taxon>Vitales</taxon>
        <taxon>Vitaceae</taxon>
        <taxon>Viteae</taxon>
        <taxon>Vitis</taxon>
    </lineage>
</organism>
<keyword evidence="7 9" id="KW-0106">Calcium</keyword>
<evidence type="ECO:0000313" key="11">
    <source>
        <dbReference type="EMBL" id="RVW88450.1"/>
    </source>
</evidence>
<proteinExistence type="inferred from homology"/>
<comment type="catalytic activity">
    <reaction evidence="1 9">
        <text>Eliminative cleavage of (1-&gt;4)-alpha-D-galacturonan to give oligosaccharides with 4-deoxy-alpha-D-galact-4-enuronosyl groups at their non-reducing ends.</text>
        <dbReference type="EC" id="4.2.2.2"/>
    </reaction>
</comment>
<gene>
    <name evidence="11" type="primary">VvCHDp000379_2</name>
    <name evidence="11" type="ORF">CK203_043881</name>
</gene>
<protein>
    <recommendedName>
        <fullName evidence="4 9">Pectate lyase</fullName>
        <ecNumber evidence="4 9">4.2.2.2</ecNumber>
    </recommendedName>
</protein>
<keyword evidence="6" id="KW-0732">Signal</keyword>
<evidence type="ECO:0000256" key="9">
    <source>
        <dbReference type="RuleBase" id="RU361123"/>
    </source>
</evidence>